<dbReference type="OrthoDB" id="9782395at2"/>
<name>A0A1H7M0K5_RUMAL</name>
<dbReference type="AlphaFoldDB" id="A0A1H7M0K5"/>
<reference evidence="2 3" key="1">
    <citation type="submission" date="2016-10" db="EMBL/GenBank/DDBJ databases">
        <authorList>
            <person name="de Groot N.N."/>
        </authorList>
    </citation>
    <scope>NUCLEOTIDE SEQUENCE [LARGE SCALE GENOMIC DNA]</scope>
    <source>
        <strain evidence="2 3">KH2T6</strain>
    </source>
</reference>
<accession>A0A1H7M0K5</accession>
<proteinExistence type="predicted"/>
<dbReference type="InterPro" id="IPR051599">
    <property type="entry name" value="Cell_Envelope_Assoc"/>
</dbReference>
<dbReference type="InterPro" id="IPR003848">
    <property type="entry name" value="DUF218"/>
</dbReference>
<evidence type="ECO:0000259" key="1">
    <source>
        <dbReference type="Pfam" id="PF02698"/>
    </source>
</evidence>
<gene>
    <name evidence="2" type="ORF">SAMN05216469_11073</name>
</gene>
<evidence type="ECO:0000313" key="3">
    <source>
        <dbReference type="Proteomes" id="UP000186015"/>
    </source>
</evidence>
<protein>
    <submittedName>
        <fullName evidence="2">DUF218 domain-containing protein</fullName>
    </submittedName>
</protein>
<dbReference type="EMBL" id="FOAT01000010">
    <property type="protein sequence ID" value="SEL04629.1"/>
    <property type="molecule type" value="Genomic_DNA"/>
</dbReference>
<dbReference type="Gene3D" id="3.40.50.620">
    <property type="entry name" value="HUPs"/>
    <property type="match status" value="1"/>
</dbReference>
<dbReference type="Proteomes" id="UP000186015">
    <property type="component" value="Unassembled WGS sequence"/>
</dbReference>
<organism evidence="2 3">
    <name type="scientific">Ruminococcus albus</name>
    <dbReference type="NCBI Taxonomy" id="1264"/>
    <lineage>
        <taxon>Bacteria</taxon>
        <taxon>Bacillati</taxon>
        <taxon>Bacillota</taxon>
        <taxon>Clostridia</taxon>
        <taxon>Eubacteriales</taxon>
        <taxon>Oscillospiraceae</taxon>
        <taxon>Ruminococcus</taxon>
    </lineage>
</organism>
<dbReference type="InterPro" id="IPR014729">
    <property type="entry name" value="Rossmann-like_a/b/a_fold"/>
</dbReference>
<dbReference type="CDD" id="cd06259">
    <property type="entry name" value="YdcF-like"/>
    <property type="match status" value="1"/>
</dbReference>
<dbReference type="RefSeq" id="WP_074833994.1">
    <property type="nucleotide sequence ID" value="NZ_FOAT01000010.1"/>
</dbReference>
<sequence>MKLSELLNESPTDENIQRLLYSGLDYDGSPAGAIMVLGSRKACDYRVPEAARLYSEGRAPVMLLIGGKVQDTSLGEMPECESMERAAVALGVPPENIITERKSMNTADNFMYSEVLLRDILPEGGKIILVTTAYHMRRALLMANKMLPQYRFITCPVQKGSATKENWYKTEKGRLTVLDEWRKLSYYIRVGIFEDTEI</sequence>
<feature type="domain" description="DUF218" evidence="1">
    <location>
        <begin position="33"/>
        <end position="181"/>
    </location>
</feature>
<dbReference type="PANTHER" id="PTHR30336">
    <property type="entry name" value="INNER MEMBRANE PROTEIN, PROBABLE PERMEASE"/>
    <property type="match status" value="1"/>
</dbReference>
<dbReference type="GO" id="GO:0005886">
    <property type="term" value="C:plasma membrane"/>
    <property type="evidence" value="ECO:0007669"/>
    <property type="project" value="TreeGrafter"/>
</dbReference>
<evidence type="ECO:0000313" key="2">
    <source>
        <dbReference type="EMBL" id="SEL04629.1"/>
    </source>
</evidence>
<dbReference type="Pfam" id="PF02698">
    <property type="entry name" value="DUF218"/>
    <property type="match status" value="1"/>
</dbReference>
<dbReference type="PANTHER" id="PTHR30336:SF20">
    <property type="entry name" value="DUF218 DOMAIN-CONTAINING PROTEIN"/>
    <property type="match status" value="1"/>
</dbReference>